<sequence>YKRVHISETAPDPPAESGNATAVSTGNSNIYIKVGILSGVTGYDQAASALSVEYRDYFGNVDYIISEIRNCRQLMQKYDSVYCSRYAAFNLPTMCGKTKTMLEVGKREYVIMLKLKSEDPPQGPKELAGFMKQGSSTDDFLLRHASWTLGVIEWFTKTVRKADKSIMTPKEWLTFHIKMDQEDFSKLWGPVYKRITTIYEEMKETALENWNSRVTLDRINDYLLPAMEAIDTLPLIDKTPLILCIDEAGAMLDEKNDNLCFRVWRRLMTISCLKNTFGVILDTTRVLSNFTPSLENNPTLRSFAIGKKLHKPVIYLGCFDLFHVMDLELDLQSVCKRTIYYLHLFMLGRPYWGASAMKINGLVNESKANAHMSLTISLAKAKLTCNRNIFLQQFESQSESAKASVLSHLVYLDVDRSSQLAQEMASSSSSEPVVSEAALGFLIDKNGQISVYDTAQLLTTQGFINSGEAGEFVFQLWFLDSLLEVTRDDECKRDITIQVNLPMFGGDSVDLEWTKSNEFNTRPFLFKDLLSKMVSGEAFESILESLDEDFADGIVLVSHIVKLFQNVSRELIVDAFLRGCGFAMKQNEAAVDFAIPVLLKTNGKYILTENNMSLFMIQVKNEVRSYQKKAATVVIQKWAETFKLKKYLSFYINFNPEFIGRPFDVSKTNEKCQATFVGYSHLKFSGDKIKSTIVNIAGRNNRILPFIQNSRDYSIVTSNCPISCDGISSFRHDNSHYANIKTKHFRLPKHNGVISAQTSRRQIRSWLDLNHPQDETFRELINKNLEFFNRNELNAIYHELAGKVRHLLKGTH</sequence>
<dbReference type="EMBL" id="ML006328">
    <property type="protein sequence ID" value="RKP16671.1"/>
    <property type="molecule type" value="Genomic_DNA"/>
</dbReference>
<dbReference type="PANTHER" id="PTHR33266:SF1">
    <property type="entry name" value="F-BOX DOMAIN-CONTAINING PROTEIN"/>
    <property type="match status" value="1"/>
</dbReference>
<feature type="region of interest" description="Disordered" evidence="1">
    <location>
        <begin position="1"/>
        <end position="21"/>
    </location>
</feature>
<organism evidence="2 3">
    <name type="scientific">Rozella allomycis (strain CSF55)</name>
    <dbReference type="NCBI Taxonomy" id="988480"/>
    <lineage>
        <taxon>Eukaryota</taxon>
        <taxon>Fungi</taxon>
        <taxon>Fungi incertae sedis</taxon>
        <taxon>Cryptomycota</taxon>
        <taxon>Cryptomycota incertae sedis</taxon>
        <taxon>Rozella</taxon>
    </lineage>
</organism>
<dbReference type="AlphaFoldDB" id="A0A4P9YDI7"/>
<gene>
    <name evidence="2" type="ORF">ROZALSC1DRAFT_25008</name>
</gene>
<accession>A0A4P9YDI7</accession>
<reference evidence="3" key="1">
    <citation type="journal article" date="2018" name="Nat. Microbiol.">
        <title>Leveraging single-cell genomics to expand the fungal tree of life.</title>
        <authorList>
            <person name="Ahrendt S.R."/>
            <person name="Quandt C.A."/>
            <person name="Ciobanu D."/>
            <person name="Clum A."/>
            <person name="Salamov A."/>
            <person name="Andreopoulos B."/>
            <person name="Cheng J.F."/>
            <person name="Woyke T."/>
            <person name="Pelin A."/>
            <person name="Henrissat B."/>
            <person name="Reynolds N.K."/>
            <person name="Benny G.L."/>
            <person name="Smith M.E."/>
            <person name="James T.Y."/>
            <person name="Grigoriev I.V."/>
        </authorList>
    </citation>
    <scope>NUCLEOTIDE SEQUENCE [LARGE SCALE GENOMIC DNA]</scope>
    <source>
        <strain evidence="3">CSF55</strain>
    </source>
</reference>
<dbReference type="Proteomes" id="UP000281549">
    <property type="component" value="Unassembled WGS sequence"/>
</dbReference>
<dbReference type="PANTHER" id="PTHR33266">
    <property type="entry name" value="CHROMOSOME 15, WHOLE GENOME SHOTGUN SEQUENCE"/>
    <property type="match status" value="1"/>
</dbReference>
<proteinExistence type="predicted"/>
<evidence type="ECO:0000313" key="2">
    <source>
        <dbReference type="EMBL" id="RKP16671.1"/>
    </source>
</evidence>
<evidence type="ECO:0000256" key="1">
    <source>
        <dbReference type="SAM" id="MobiDB-lite"/>
    </source>
</evidence>
<evidence type="ECO:0000313" key="3">
    <source>
        <dbReference type="Proteomes" id="UP000281549"/>
    </source>
</evidence>
<protein>
    <submittedName>
        <fullName evidence="2">Uncharacterized protein</fullName>
    </submittedName>
</protein>
<feature type="non-terminal residue" evidence="2">
    <location>
        <position position="1"/>
    </location>
</feature>
<name>A0A4P9YDI7_ROZAC</name>
<feature type="non-terminal residue" evidence="2">
    <location>
        <position position="812"/>
    </location>
</feature>